<evidence type="ECO:0000256" key="9">
    <source>
        <dbReference type="ARBA" id="ARBA00022842"/>
    </source>
</evidence>
<evidence type="ECO:0000256" key="11">
    <source>
        <dbReference type="RuleBase" id="RU003953"/>
    </source>
</evidence>
<comment type="caution">
    <text evidence="14">The sequence shown here is derived from an EMBL/GenBank/DDBJ whole genome shotgun (WGS) entry which is preliminary data.</text>
</comment>
<dbReference type="Gene3D" id="1.10.3090.10">
    <property type="entry name" value="cca-adding enzyme, domain 2"/>
    <property type="match status" value="1"/>
</dbReference>
<evidence type="ECO:0000256" key="7">
    <source>
        <dbReference type="ARBA" id="ARBA00022800"/>
    </source>
</evidence>
<evidence type="ECO:0000256" key="6">
    <source>
        <dbReference type="ARBA" id="ARBA00022741"/>
    </source>
</evidence>
<dbReference type="Gene3D" id="3.30.460.10">
    <property type="entry name" value="Beta Polymerase, domain 2"/>
    <property type="match status" value="1"/>
</dbReference>
<dbReference type="PANTHER" id="PTHR47545:SF1">
    <property type="entry name" value="MULTIFUNCTIONAL CCA PROTEIN"/>
    <property type="match status" value="1"/>
</dbReference>
<comment type="similarity">
    <text evidence="11">Belongs to the tRNA nucleotidyltransferase/poly(A) polymerase family.</text>
</comment>
<keyword evidence="6" id="KW-0547">Nucleotide-binding</keyword>
<gene>
    <name evidence="14" type="ORF">ENS15_04005</name>
</gene>
<evidence type="ECO:0000256" key="3">
    <source>
        <dbReference type="ARBA" id="ARBA00022694"/>
    </source>
</evidence>
<dbReference type="Pfam" id="PF01743">
    <property type="entry name" value="PolyA_pol"/>
    <property type="match status" value="1"/>
</dbReference>
<dbReference type="GO" id="GO:0016779">
    <property type="term" value="F:nucleotidyltransferase activity"/>
    <property type="evidence" value="ECO:0007669"/>
    <property type="project" value="UniProtKB-KW"/>
</dbReference>
<keyword evidence="9" id="KW-0460">Magnesium</keyword>
<evidence type="ECO:0000256" key="8">
    <source>
        <dbReference type="ARBA" id="ARBA00022840"/>
    </source>
</evidence>
<evidence type="ECO:0000256" key="5">
    <source>
        <dbReference type="ARBA" id="ARBA00022723"/>
    </source>
</evidence>
<dbReference type="GO" id="GO:0046872">
    <property type="term" value="F:metal ion binding"/>
    <property type="evidence" value="ECO:0007669"/>
    <property type="project" value="UniProtKB-KW"/>
</dbReference>
<evidence type="ECO:0000259" key="12">
    <source>
        <dbReference type="Pfam" id="PF01743"/>
    </source>
</evidence>
<name>A0A7C3N5N0_UNCW3</name>
<accession>A0A7C3N5N0</accession>
<dbReference type="GO" id="GO:0003723">
    <property type="term" value="F:RNA binding"/>
    <property type="evidence" value="ECO:0007669"/>
    <property type="project" value="UniProtKB-KW"/>
</dbReference>
<dbReference type="EMBL" id="DSTT01000005">
    <property type="protein sequence ID" value="HFK23797.1"/>
    <property type="molecule type" value="Genomic_DNA"/>
</dbReference>
<evidence type="ECO:0000256" key="2">
    <source>
        <dbReference type="ARBA" id="ARBA00022679"/>
    </source>
</evidence>
<keyword evidence="10 11" id="KW-0694">RNA-binding</keyword>
<evidence type="ECO:0000259" key="13">
    <source>
        <dbReference type="Pfam" id="PF12627"/>
    </source>
</evidence>
<dbReference type="CDD" id="cd05398">
    <property type="entry name" value="NT_ClassII-CCAase"/>
    <property type="match status" value="1"/>
</dbReference>
<dbReference type="Pfam" id="PF12627">
    <property type="entry name" value="PolyA_pol_RNAbd"/>
    <property type="match status" value="1"/>
</dbReference>
<dbReference type="SUPFAM" id="SSF81301">
    <property type="entry name" value="Nucleotidyltransferase"/>
    <property type="match status" value="1"/>
</dbReference>
<keyword evidence="5" id="KW-0479">Metal-binding</keyword>
<dbReference type="GO" id="GO:0042245">
    <property type="term" value="P:RNA repair"/>
    <property type="evidence" value="ECO:0007669"/>
    <property type="project" value="UniProtKB-KW"/>
</dbReference>
<proteinExistence type="inferred from homology"/>
<dbReference type="GO" id="GO:0008033">
    <property type="term" value="P:tRNA processing"/>
    <property type="evidence" value="ECO:0007669"/>
    <property type="project" value="UniProtKB-KW"/>
</dbReference>
<dbReference type="PANTHER" id="PTHR47545">
    <property type="entry name" value="MULTIFUNCTIONAL CCA PROTEIN"/>
    <property type="match status" value="1"/>
</dbReference>
<keyword evidence="3" id="KW-0819">tRNA processing</keyword>
<evidence type="ECO:0000256" key="1">
    <source>
        <dbReference type="ARBA" id="ARBA00001946"/>
    </source>
</evidence>
<sequence>MNIKIPKDIKTFLKPLKDFDYYFVGGFVRDKILKRKIKDIDILVIEDFDKVIKRLYGNPIILNERFKTARYFINGKQVDINVSDSLYTDLKRRDFTINSIAFSRNMELFDPFNGLKDLKKGVIKITNKDSLKDDSLRILRAYRFKYILNFKFSKDTLKSIKENSSLLKDVAKERILNELEMIVESEKGYRIFRDLKNDGILLILFPFLKNSEKFFHKKYRSNYLLNHLINTVEAIDTIINQKGIPSSWKKYYMNYKLDIYLSALFHDFEKPECFKVINGKQTFFNHDILGGDKIKLLLKSQLKISNESEKRISTIIENHMRPHFLLNSKNVTDKGYFKLLRDCGNDFEGVMLVSMADKISSEGVIDTRYIDLYKKTMKIKRKIETKRIEFITGKDIIEKFKLSPGPLIGKLIEKGNLFAIENNISEKEKILNYLEDYLKKL</sequence>
<organism evidence="14">
    <name type="scientific">candidate division WOR-3 bacterium</name>
    <dbReference type="NCBI Taxonomy" id="2052148"/>
    <lineage>
        <taxon>Bacteria</taxon>
        <taxon>Bacteria division WOR-3</taxon>
    </lineage>
</organism>
<feature type="domain" description="Poly A polymerase head" evidence="12">
    <location>
        <begin position="56"/>
        <end position="123"/>
    </location>
</feature>
<dbReference type="InterPro" id="IPR043519">
    <property type="entry name" value="NT_sf"/>
</dbReference>
<keyword evidence="2 11" id="KW-0808">Transferase</keyword>
<evidence type="ECO:0000256" key="4">
    <source>
        <dbReference type="ARBA" id="ARBA00022695"/>
    </source>
</evidence>
<keyword evidence="4" id="KW-0548">Nucleotidyltransferase</keyword>
<dbReference type="AlphaFoldDB" id="A0A7C3N5N0"/>
<keyword evidence="7" id="KW-0692">RNA repair</keyword>
<evidence type="ECO:0000313" key="14">
    <source>
        <dbReference type="EMBL" id="HFK23797.1"/>
    </source>
</evidence>
<evidence type="ECO:0000256" key="10">
    <source>
        <dbReference type="ARBA" id="ARBA00022884"/>
    </source>
</evidence>
<comment type="cofactor">
    <cofactor evidence="1">
        <name>Mg(2+)</name>
        <dbReference type="ChEBI" id="CHEBI:18420"/>
    </cofactor>
</comment>
<reference evidence="14" key="1">
    <citation type="journal article" date="2020" name="mSystems">
        <title>Genome- and Community-Level Interaction Insights into Carbon Utilization and Element Cycling Functions of Hydrothermarchaeota in Hydrothermal Sediment.</title>
        <authorList>
            <person name="Zhou Z."/>
            <person name="Liu Y."/>
            <person name="Xu W."/>
            <person name="Pan J."/>
            <person name="Luo Z.H."/>
            <person name="Li M."/>
        </authorList>
    </citation>
    <scope>NUCLEOTIDE SEQUENCE [LARGE SCALE GENOMIC DNA]</scope>
    <source>
        <strain evidence="14">SpSt-464</strain>
    </source>
</reference>
<protein>
    <submittedName>
        <fullName evidence="14">CCA tRNA nucleotidyltransferase</fullName>
    </submittedName>
</protein>
<keyword evidence="8" id="KW-0067">ATP-binding</keyword>
<dbReference type="InterPro" id="IPR032828">
    <property type="entry name" value="PolyA_RNA-bd"/>
</dbReference>
<dbReference type="InterPro" id="IPR050124">
    <property type="entry name" value="tRNA_CCA-adding_enzyme"/>
</dbReference>
<feature type="domain" description="tRNA nucleotidyltransferase/poly(A) polymerase RNA and SrmB- binding" evidence="13">
    <location>
        <begin position="149"/>
        <end position="209"/>
    </location>
</feature>
<dbReference type="GO" id="GO:0005524">
    <property type="term" value="F:ATP binding"/>
    <property type="evidence" value="ECO:0007669"/>
    <property type="project" value="UniProtKB-KW"/>
</dbReference>
<dbReference type="SUPFAM" id="SSF81891">
    <property type="entry name" value="Poly A polymerase C-terminal region-like"/>
    <property type="match status" value="1"/>
</dbReference>
<dbReference type="InterPro" id="IPR002646">
    <property type="entry name" value="PolA_pol_head_dom"/>
</dbReference>